<dbReference type="OrthoDB" id="1720542at2"/>
<proteinExistence type="predicted"/>
<dbReference type="STRING" id="264732.Moth_0321"/>
<dbReference type="KEGG" id="mta:Moth_0321"/>
<keyword evidence="1" id="KW-0732">Signal</keyword>
<dbReference type="HOGENOM" id="CLU_403768_0_0_9"/>
<feature type="signal peptide" evidence="1">
    <location>
        <begin position="1"/>
        <end position="25"/>
    </location>
</feature>
<dbReference type="EMBL" id="CP000232">
    <property type="protein sequence ID" value="ABC18655.1"/>
    <property type="molecule type" value="Genomic_DNA"/>
</dbReference>
<dbReference type="PATRIC" id="fig|264732.11.peg.342"/>
<sequence>MLRKAFFRAFFFLLLLGLMAVPAFASPLGGGGYSKGTPSDSQAPLSNGMTWFVRRVPVLFYDPSPNGAEYNTEANTFSLKNPDLVWGELWTKPGWANESSRFGLNELYIPINPAMTPAPASGTGQVAVPMDKVTVHTANWIDPKVVINVGDIKWGEDMSPAVFLNMPLPSRDAFLNQAAGMNAAQASKYQGIFGRQIPSSDGSVSYFRALDSFDHGSTYYYHLFLSDGPQGNNFAVAADVPPYYDERTPTGIGFYRGKDWADNLKSDPGSVPGFIGAITPWCNLKLTGPNEVTGAPGEEKEVEFTAVSEVGSDVTTDVGTKRDGQGQFDLPAKGVTLPAWGKVPVKLKFKIEDQPYTVRVKVDPNESILETRYDDNYVDITVKPYAPDMYVSVLDPGATEVYPGQAYTGQVTFGLAKDYPSPVKGTLTLTNNGSPVPGVDGQVVEFQPGEEKSFGFTFTGADGGNKLVAKIHPINPPDDKDWSNNSKEVSVPAVNQQPSGGNGDLVLQAYSQAGQDVYGNYVAPIERPAGTAKFSDTVKATLRIPQPAPPRGEVTWWEIKKVSLTYPKRNPEFTFGHPVPPEGTITINMNCPSGKIDGAKKSVNATSEFREDWSVAGAPIYDNLTGEMAPGPTEYIITATYTVHYEYRWWELNEGWRYDDKYETKNVSAKLLVNGTGVNSL</sequence>
<dbReference type="EnsemblBacteria" id="ABC18655">
    <property type="protein sequence ID" value="ABC18655"/>
    <property type="gene ID" value="Moth_0321"/>
</dbReference>
<gene>
    <name evidence="2" type="ordered locus">Moth_0321</name>
</gene>
<organism evidence="2">
    <name type="scientific">Moorella thermoacetica (strain ATCC 39073 / JCM 9320)</name>
    <dbReference type="NCBI Taxonomy" id="264732"/>
    <lineage>
        <taxon>Bacteria</taxon>
        <taxon>Bacillati</taxon>
        <taxon>Bacillota</taxon>
        <taxon>Clostridia</taxon>
        <taxon>Neomoorellales</taxon>
        <taxon>Neomoorellaceae</taxon>
        <taxon>Neomoorella</taxon>
    </lineage>
</organism>
<evidence type="ECO:0000256" key="1">
    <source>
        <dbReference type="SAM" id="SignalP"/>
    </source>
</evidence>
<name>Q2RLN4_MOOTA</name>
<dbReference type="eggNOG" id="COG1572">
    <property type="taxonomic scope" value="Bacteria"/>
</dbReference>
<protein>
    <submittedName>
        <fullName evidence="2">Uncharacterized protein</fullName>
    </submittedName>
</protein>
<reference evidence="2" key="1">
    <citation type="submission" date="2005-12" db="EMBL/GenBank/DDBJ databases">
        <title>Complete sequence of Moorella thermoacetica ATCC 39073.</title>
        <authorList>
            <consortium name="US DOE Joint Genome Institute"/>
            <person name="Copeland A."/>
            <person name="Lucas S."/>
            <person name="Lapidus A."/>
            <person name="Barry K."/>
            <person name="Detter J.C."/>
            <person name="Glavina T."/>
            <person name="Hammon N."/>
            <person name="Israni S."/>
            <person name="Pitluck S."/>
            <person name="Chertkov O."/>
            <person name="Saunders E.H."/>
            <person name="Brettin T."/>
            <person name="Bruce D."/>
            <person name="Han C."/>
            <person name="Tapia R."/>
            <person name="Gilna P."/>
            <person name="Schmutz J."/>
            <person name="Larimer F."/>
            <person name="Land M."/>
            <person name="Kyrpides N."/>
            <person name="Anderson I."/>
            <person name="Richardson P."/>
            <person name="Ragsdale S."/>
        </authorList>
    </citation>
    <scope>NUCLEOTIDE SEQUENCE</scope>
    <source>
        <strain evidence="2">ATCC 39073</strain>
    </source>
</reference>
<feature type="chain" id="PRO_5004214785" evidence="1">
    <location>
        <begin position="26"/>
        <end position="681"/>
    </location>
</feature>
<accession>Q2RLN4</accession>
<evidence type="ECO:0000313" key="2">
    <source>
        <dbReference type="EMBL" id="ABC18655.1"/>
    </source>
</evidence>
<dbReference type="AlphaFoldDB" id="Q2RLN4"/>